<keyword evidence="10" id="KW-1185">Reference proteome</keyword>
<dbReference type="Proteomes" id="UP001222027">
    <property type="component" value="Unassembled WGS sequence"/>
</dbReference>
<dbReference type="InterPro" id="IPR036093">
    <property type="entry name" value="NAC_dom_sf"/>
</dbReference>
<accession>A0AAV8RYK2</accession>
<feature type="compositionally biased region" description="Polar residues" evidence="6">
    <location>
        <begin position="2234"/>
        <end position="2244"/>
    </location>
</feature>
<dbReference type="GO" id="GO:0016592">
    <property type="term" value="C:mediator complex"/>
    <property type="evidence" value="ECO:0007669"/>
    <property type="project" value="InterPro"/>
</dbReference>
<dbReference type="SUPFAM" id="SSF101941">
    <property type="entry name" value="NAC domain"/>
    <property type="match status" value="1"/>
</dbReference>
<keyword evidence="7" id="KW-0472">Membrane</keyword>
<keyword evidence="5" id="KW-0539">Nucleus</keyword>
<gene>
    <name evidence="9" type="ORF">OPV22_002653</name>
</gene>
<evidence type="ECO:0000256" key="5">
    <source>
        <dbReference type="ARBA" id="ARBA00023242"/>
    </source>
</evidence>
<evidence type="ECO:0000313" key="9">
    <source>
        <dbReference type="EMBL" id="KAJ8512219.1"/>
    </source>
</evidence>
<sequence>EKKSQKAQPPPLSPSLCSAVSYSRVSEIRGRNPSFGFWGALNSEKTAPWNRSSVVLDRDAGNYGTRVESSFPASNFSLNLRRQSQLAPYKIKCDKEPLNCRFGPPDFYPQTPNCPEETLTREYLQTGYKETVEGIEEAREIALCQGSSFSKPEYIVKYKEALRKRLRAINESRALKRKAGQVYGVPLSGPLVTKAGAFPEQRAFNEDSRRKWIEALSQQHKRLRSLAEHVPHGFRRKALFEVLIRYNVPLLRATWFIKVTYLNQVRLASSSVSSGAPDKAQFARSDLWSKDVVEYLLQLLDEIFPKDGSNVPTPVRNQSPQNTMAISYHSPQKNESFSSPDAVEPSLHFKWWYMFRLVQWHLAEGLLLPSPIIELIFNQIQEKESPDVLELLSPVLFAVIESIALSQTYIRMFVELFVRRIHDLSSSCSSSVDTSQKSFLVDAMVEIMRYLFDTEDAYLRYLSCGYVASSIQERASDLSKNVNPILQAHGAAEVLQALDNALMTGDVILAYNSLFEYLSDVAIEERWIEEVSPCLRSSLKWIGTIGSSVICSIFFLCEWATCNYRDFRTSMPHNLKLTGRNDFSQIYFAVLLLKLKMDDLYNFAQSRDGNVMALGTNRKATSDNDSLLDGTVVENAFVHRNNFSIHYRKSRRDIFRSPGLLHDVIVCWLDQHEIGKAGSFRGVEIFLVELISNGIFYPPAYVRQLIVSGIMDKNENTLDLERQRRHRRILQQLPGSCLFDCLEEARIVEVPLLHEIVHAYSSERQLLLRGFLSSKSNHLNSRDDICSIFSLQKDTDHSSTLGDGNHGKMKGQVTEMKALLSCFLHFPHPFAMPIETSADESQGILKSTLDSLESKIDLTEGTSVCEECRKGKRKKLIDDRSSSLQGFSFNHSDDEDNWWAKKGAKFQESLKVELPSKLAKPTSRGRQKTVRKTQSLAQLAATRIESSLGASTSHVCDNKVSCPYHRSVTEGEVPKDVKCMISGRSDIGKALKQLRLLERRSISIWLLKSIRQLVGGNEKTPSKASNFSDVYSAPVTDDRNTVRWRLGEDEVLSILYILDISGDLLSAVKFLIWLLPKVLCGSRTIVQGVRNSMLPKNRDQVCQVGEAFLLSSLQRYENVLRAADVLPEVLTALVHRSLTMMTSNGRPSGAVTFAYARYLLKKHKNVTNVLRWEKKFRATCDQRLLAELETGRSVDDEFLFFSGVTAGITETDEHIRQKINARMSRTGTNMKELVQRHVEDAVHYFYGKEKKNSVVATPRNHFLEKWDDSYQIAHDIVLGLVDCIRQNGGATPDGDPCVVASAVSAIVGSIGLAIAKLPDSTASSNYQSFFSSLNSLNCFRHILQIHIFSLCLLKEALGNRLSRAFEIALAAEASSAISAAFAPGKAHRNQFQFSSEIHDIYQNHSNDRLNSSTKLIVGRTAKAAAAVSALVIGAIVHGVSSLDRMITAFRLKEGLDVLQFIRSARSSSNGISRSIGTMKLDHYIDIYVHWFRLLVGNCRTVFDGLVAEMLGESYIVALSRLQQVLSLSVVFSPAYSIFAMIIWRPYIFNSNIATHEDFQLYRSLLVAIGDAIRHKPFRDLFFRNTHGFYDVLATDFGDSEFAAMLESHNPDKHLKTMAFVPLRARLFLNTLIDCKMPAFSVMHEDGTWVAGPAEPRSYTEVEGKLLDQLVHVLDTLQPAKFHWQWVELRLLLNEQALIEKFETHNMSFAEAIRSLSPSAENFILSESEKKFTEIILSRIIVRPEAAPLYSEVVHLLGKLLQESLVMDTKWILAGPDVLLGRKSIRQQLIFVAQRKGFPIKAPFWKPWGWSSSLSDATTNRGDKRKFESISVEEGEVVEESIDLKMFSKVIHNMDAEGFSPSQQHKTEKALAELILPCIDRSSSELRNLFANELIKQMGAIDQQINTVTPNGFKSSLNTEASSNKGNSRKGIRGGSPVLGRRPTDFAPPSAAALKISLSLRLQFLLRLLPIIYEDRNMRQMLAPIILRLLGKRLVYENADVCPSTIHMDPLKREFDFPIEASLLDHSSDSLFDRLLAVLHGLLSSYKASWLKFKSVTKSAVKPPRDISAFDREAAENLQNDLDRMELPASIRWRIQTAMPFLSPSLPISAPCHLPVLPSVALTSLQPSNLNPGPHQRILPAWTCNLPGKSKSSAFQDMDIENDPWTLLEGGTNSASASNNSSNMGSTNGDHSNLKACCWLKGTGSIHGVCSCPYPSSAAEKESGGREQRNKKTTRTTSPSLQDLGSTPRTTSLSSTTSPTNSRNKSLPCAIVKEVSDICDFHPRDITDLHTEFVDQYAWYFFPSRKQKYPRGSVLIDRHAGANKEPRPEKPSGRCRSLGSINPPKPMKKRSHDKDQN</sequence>
<evidence type="ECO:0000256" key="4">
    <source>
        <dbReference type="ARBA" id="ARBA00023163"/>
    </source>
</evidence>
<reference evidence="9 10" key="1">
    <citation type="submission" date="2022-12" db="EMBL/GenBank/DDBJ databases">
        <title>Chromosome-scale assembly of the Ensete ventricosum genome.</title>
        <authorList>
            <person name="Dussert Y."/>
            <person name="Stocks J."/>
            <person name="Wendawek A."/>
            <person name="Woldeyes F."/>
            <person name="Nichols R.A."/>
            <person name="Borrell J.S."/>
        </authorList>
    </citation>
    <scope>NUCLEOTIDE SEQUENCE [LARGE SCALE GENOMIC DNA]</scope>
    <source>
        <strain evidence="10">cv. Maze</strain>
        <tissue evidence="9">Seeds</tissue>
    </source>
</reference>
<dbReference type="EMBL" id="JAQQAF010000001">
    <property type="protein sequence ID" value="KAJ8512219.1"/>
    <property type="molecule type" value="Genomic_DNA"/>
</dbReference>
<keyword evidence="4" id="KW-0804">Transcription</keyword>
<feature type="region of interest" description="Disordered" evidence="6">
    <location>
        <begin position="2216"/>
        <end position="2264"/>
    </location>
</feature>
<dbReference type="Pfam" id="PF09497">
    <property type="entry name" value="Med12"/>
    <property type="match status" value="1"/>
</dbReference>
<evidence type="ECO:0000256" key="6">
    <source>
        <dbReference type="SAM" id="MobiDB-lite"/>
    </source>
</evidence>
<protein>
    <recommendedName>
        <fullName evidence="8">Mediator complex subunit Med12 domain-containing protein</fullName>
    </recommendedName>
</protein>
<dbReference type="GO" id="GO:0006357">
    <property type="term" value="P:regulation of transcription by RNA polymerase II"/>
    <property type="evidence" value="ECO:0007669"/>
    <property type="project" value="InterPro"/>
</dbReference>
<comment type="similarity">
    <text evidence="2">Belongs to the Mediator complex subunit 12 family.</text>
</comment>
<dbReference type="PANTHER" id="PTHR46567">
    <property type="entry name" value="MEDIATOR OF RNA POLYMERASE II TRANSCRIPTION SUBUNIT 12"/>
    <property type="match status" value="1"/>
</dbReference>
<dbReference type="PANTHER" id="PTHR46567:SF1">
    <property type="entry name" value="MEDIATOR OF RNA POLYMERASE II TRANSCRIPTION SUBUNIT 12"/>
    <property type="match status" value="1"/>
</dbReference>
<evidence type="ECO:0000313" key="10">
    <source>
        <dbReference type="Proteomes" id="UP001222027"/>
    </source>
</evidence>
<feature type="compositionally biased region" description="Polar residues" evidence="6">
    <location>
        <begin position="1911"/>
        <end position="1925"/>
    </location>
</feature>
<dbReference type="GO" id="GO:0003712">
    <property type="term" value="F:transcription coregulator activity"/>
    <property type="evidence" value="ECO:0007669"/>
    <property type="project" value="InterPro"/>
</dbReference>
<dbReference type="GO" id="GO:0003677">
    <property type="term" value="F:DNA binding"/>
    <property type="evidence" value="ECO:0007669"/>
    <property type="project" value="InterPro"/>
</dbReference>
<feature type="domain" description="Mediator complex subunit Med12" evidence="8">
    <location>
        <begin position="197"/>
        <end position="258"/>
    </location>
</feature>
<evidence type="ECO:0000256" key="3">
    <source>
        <dbReference type="ARBA" id="ARBA00023015"/>
    </source>
</evidence>
<evidence type="ECO:0000259" key="8">
    <source>
        <dbReference type="SMART" id="SM01281"/>
    </source>
</evidence>
<name>A0AAV8RYK2_ENSVE</name>
<feature type="transmembrane region" description="Helical" evidence="7">
    <location>
        <begin position="1423"/>
        <end position="1442"/>
    </location>
</feature>
<feature type="compositionally biased region" description="Low complexity" evidence="6">
    <location>
        <begin position="2169"/>
        <end position="2186"/>
    </location>
</feature>
<feature type="region of interest" description="Disordered" evidence="6">
    <location>
        <begin position="2163"/>
        <end position="2186"/>
    </location>
</feature>
<feature type="compositionally biased region" description="Low complexity" evidence="6">
    <location>
        <begin position="2245"/>
        <end position="2263"/>
    </location>
</feature>
<feature type="transmembrane region" description="Helical" evidence="7">
    <location>
        <begin position="1524"/>
        <end position="1543"/>
    </location>
</feature>
<feature type="compositionally biased region" description="Basic and acidic residues" evidence="6">
    <location>
        <begin position="2218"/>
        <end position="2229"/>
    </location>
</feature>
<organism evidence="9 10">
    <name type="scientific">Ensete ventricosum</name>
    <name type="common">Abyssinian banana</name>
    <name type="synonym">Musa ensete</name>
    <dbReference type="NCBI Taxonomy" id="4639"/>
    <lineage>
        <taxon>Eukaryota</taxon>
        <taxon>Viridiplantae</taxon>
        <taxon>Streptophyta</taxon>
        <taxon>Embryophyta</taxon>
        <taxon>Tracheophyta</taxon>
        <taxon>Spermatophyta</taxon>
        <taxon>Magnoliopsida</taxon>
        <taxon>Liliopsida</taxon>
        <taxon>Zingiberales</taxon>
        <taxon>Musaceae</taxon>
        <taxon>Ensete</taxon>
    </lineage>
</organism>
<evidence type="ECO:0000256" key="1">
    <source>
        <dbReference type="ARBA" id="ARBA00004123"/>
    </source>
</evidence>
<feature type="region of interest" description="Disordered" evidence="6">
    <location>
        <begin position="2317"/>
        <end position="2356"/>
    </location>
</feature>
<feature type="compositionally biased region" description="Basic and acidic residues" evidence="6">
    <location>
        <begin position="2317"/>
        <end position="2331"/>
    </location>
</feature>
<evidence type="ECO:0000256" key="7">
    <source>
        <dbReference type="SAM" id="Phobius"/>
    </source>
</evidence>
<keyword evidence="7" id="KW-0812">Transmembrane</keyword>
<feature type="region of interest" description="Disordered" evidence="6">
    <location>
        <begin position="1911"/>
        <end position="1940"/>
    </location>
</feature>
<feature type="non-terminal residue" evidence="9">
    <location>
        <position position="1"/>
    </location>
</feature>
<evidence type="ECO:0000256" key="2">
    <source>
        <dbReference type="ARBA" id="ARBA00010289"/>
    </source>
</evidence>
<comment type="caution">
    <text evidence="9">The sequence shown here is derived from an EMBL/GenBank/DDBJ whole genome shotgun (WGS) entry which is preliminary data.</text>
</comment>
<comment type="subcellular location">
    <subcellularLocation>
        <location evidence="1">Nucleus</location>
    </subcellularLocation>
</comment>
<keyword evidence="7" id="KW-1133">Transmembrane helix</keyword>
<dbReference type="SMART" id="SM01281">
    <property type="entry name" value="Med12"/>
    <property type="match status" value="1"/>
</dbReference>
<dbReference type="InterPro" id="IPR019035">
    <property type="entry name" value="Mediator_Med12"/>
</dbReference>
<keyword evidence="3" id="KW-0805">Transcription regulation</keyword>
<proteinExistence type="inferred from homology"/>